<dbReference type="AlphaFoldDB" id="A0A7S2WD99"/>
<protein>
    <submittedName>
        <fullName evidence="2">Uncharacterized protein</fullName>
    </submittedName>
</protein>
<reference evidence="2" key="1">
    <citation type="submission" date="2021-01" db="EMBL/GenBank/DDBJ databases">
        <authorList>
            <person name="Corre E."/>
            <person name="Pelletier E."/>
            <person name="Niang G."/>
            <person name="Scheremetjew M."/>
            <person name="Finn R."/>
            <person name="Kale V."/>
            <person name="Holt S."/>
            <person name="Cochrane G."/>
            <person name="Meng A."/>
            <person name="Brown T."/>
            <person name="Cohen L."/>
        </authorList>
    </citation>
    <scope>NUCLEOTIDE SEQUENCE</scope>
    <source>
        <strain evidence="2">CCMP1452</strain>
    </source>
</reference>
<evidence type="ECO:0000313" key="2">
    <source>
        <dbReference type="EMBL" id="CAD9679915.1"/>
    </source>
</evidence>
<sequence length="129" mass="14677">MYFICVSESLKCKRFVISSKLLTKSCRLICTGRIPDGAEKDLDVLHYKLEIRTLVDLRSPTELKHYLTLDCEEMHGEFTNLICDESLKGIVEELAEREPKMKGKGSSNPFKKFVGKQGENKPNLVQALI</sequence>
<evidence type="ECO:0000256" key="1">
    <source>
        <dbReference type="SAM" id="MobiDB-lite"/>
    </source>
</evidence>
<organism evidence="2">
    <name type="scientific">Eucampia antarctica</name>
    <dbReference type="NCBI Taxonomy" id="49252"/>
    <lineage>
        <taxon>Eukaryota</taxon>
        <taxon>Sar</taxon>
        <taxon>Stramenopiles</taxon>
        <taxon>Ochrophyta</taxon>
        <taxon>Bacillariophyta</taxon>
        <taxon>Mediophyceae</taxon>
        <taxon>Biddulphiophycidae</taxon>
        <taxon>Hemiaulales</taxon>
        <taxon>Hemiaulaceae</taxon>
        <taxon>Eucampia</taxon>
    </lineage>
</organism>
<gene>
    <name evidence="2" type="ORF">EANT1437_LOCUS9344</name>
</gene>
<accession>A0A7S2WD99</accession>
<name>A0A7S2WD99_9STRA</name>
<dbReference type="EMBL" id="HBHI01018279">
    <property type="protein sequence ID" value="CAD9679915.1"/>
    <property type="molecule type" value="Transcribed_RNA"/>
</dbReference>
<feature type="region of interest" description="Disordered" evidence="1">
    <location>
        <begin position="98"/>
        <end position="122"/>
    </location>
</feature>
<proteinExistence type="predicted"/>